<dbReference type="EMBL" id="JABZXS010000001">
    <property type="protein sequence ID" value="MBF1672649.1"/>
    <property type="molecule type" value="Genomic_DNA"/>
</dbReference>
<organism evidence="1 2">
    <name type="scientific">Rothia mucilaginosa</name>
    <dbReference type="NCBI Taxonomy" id="43675"/>
    <lineage>
        <taxon>Bacteria</taxon>
        <taxon>Bacillati</taxon>
        <taxon>Actinomycetota</taxon>
        <taxon>Actinomycetes</taxon>
        <taxon>Micrococcales</taxon>
        <taxon>Micrococcaceae</taxon>
        <taxon>Rothia</taxon>
    </lineage>
</organism>
<protein>
    <submittedName>
        <fullName evidence="1">Uncharacterized protein</fullName>
    </submittedName>
</protein>
<proteinExistence type="predicted"/>
<comment type="caution">
    <text evidence="1">The sequence shown here is derived from an EMBL/GenBank/DDBJ whole genome shotgun (WGS) entry which is preliminary data.</text>
</comment>
<gene>
    <name evidence="1" type="ORF">HXO65_00315</name>
</gene>
<sequence length="133" mass="14759">MPRIKRAEYRMSGLNWLLEGKARDHGQTAIFDPANFTEVIAKYKCIPSGYPVQIDPSGNITPIKAATDTPDALVIWDQSAKPGTGKQEVAVLMHGVVYHHRLPKVIVGGEEKTLEVDKTKKTPLIYLYEKGAE</sequence>
<dbReference type="Proteomes" id="UP000785653">
    <property type="component" value="Unassembled WGS sequence"/>
</dbReference>
<dbReference type="AlphaFoldDB" id="A0A930LXW8"/>
<accession>A0A930LXW8</accession>
<name>A0A930LXW8_9MICC</name>
<evidence type="ECO:0000313" key="2">
    <source>
        <dbReference type="Proteomes" id="UP000785653"/>
    </source>
</evidence>
<evidence type="ECO:0000313" key="1">
    <source>
        <dbReference type="EMBL" id="MBF1672649.1"/>
    </source>
</evidence>
<reference evidence="1" key="1">
    <citation type="submission" date="2020-04" db="EMBL/GenBank/DDBJ databases">
        <title>Deep metagenomics examines the oral microbiome during advanced dental caries in children, revealing novel taxa and co-occurrences with host molecules.</title>
        <authorList>
            <person name="Baker J.L."/>
            <person name="Morton J.T."/>
            <person name="Dinis M."/>
            <person name="Alvarez R."/>
            <person name="Tran N.C."/>
            <person name="Knight R."/>
            <person name="Edlund A."/>
        </authorList>
    </citation>
    <scope>NUCLEOTIDE SEQUENCE</scope>
    <source>
        <strain evidence="1">JCVI_47_bin.3</strain>
    </source>
</reference>